<organism evidence="1 2">
    <name type="scientific">Caerostris extrusa</name>
    <name type="common">Bark spider</name>
    <name type="synonym">Caerostris bankana</name>
    <dbReference type="NCBI Taxonomy" id="172846"/>
    <lineage>
        <taxon>Eukaryota</taxon>
        <taxon>Metazoa</taxon>
        <taxon>Ecdysozoa</taxon>
        <taxon>Arthropoda</taxon>
        <taxon>Chelicerata</taxon>
        <taxon>Arachnida</taxon>
        <taxon>Araneae</taxon>
        <taxon>Araneomorphae</taxon>
        <taxon>Entelegynae</taxon>
        <taxon>Araneoidea</taxon>
        <taxon>Araneidae</taxon>
        <taxon>Caerostris</taxon>
    </lineage>
</organism>
<protein>
    <submittedName>
        <fullName evidence="1">Uncharacterized protein</fullName>
    </submittedName>
</protein>
<proteinExistence type="predicted"/>
<evidence type="ECO:0000313" key="2">
    <source>
        <dbReference type="Proteomes" id="UP001054945"/>
    </source>
</evidence>
<dbReference type="AlphaFoldDB" id="A0AAV4TZ87"/>
<keyword evidence="2" id="KW-1185">Reference proteome</keyword>
<accession>A0AAV4TZ87</accession>
<sequence>MSSPIQRTHNKILRILKNPAKDRKISDRINAKNPKIRSSANGDNFVATAFDQKTVFLMYKYLQNPGVFNMDVTFSFWNLKSSHGIYEWEISRQ</sequence>
<evidence type="ECO:0000313" key="1">
    <source>
        <dbReference type="EMBL" id="GIY50784.1"/>
    </source>
</evidence>
<dbReference type="EMBL" id="BPLR01012024">
    <property type="protein sequence ID" value="GIY50784.1"/>
    <property type="molecule type" value="Genomic_DNA"/>
</dbReference>
<comment type="caution">
    <text evidence="1">The sequence shown here is derived from an EMBL/GenBank/DDBJ whole genome shotgun (WGS) entry which is preliminary data.</text>
</comment>
<reference evidence="1 2" key="1">
    <citation type="submission" date="2021-06" db="EMBL/GenBank/DDBJ databases">
        <title>Caerostris extrusa draft genome.</title>
        <authorList>
            <person name="Kono N."/>
            <person name="Arakawa K."/>
        </authorList>
    </citation>
    <scope>NUCLEOTIDE SEQUENCE [LARGE SCALE GENOMIC DNA]</scope>
</reference>
<dbReference type="Proteomes" id="UP001054945">
    <property type="component" value="Unassembled WGS sequence"/>
</dbReference>
<gene>
    <name evidence="1" type="ORF">CEXT_608811</name>
</gene>
<name>A0AAV4TZ87_CAEEX</name>